<evidence type="ECO:0000256" key="7">
    <source>
        <dbReference type="PIRSR" id="PIRSR602129-50"/>
    </source>
</evidence>
<dbReference type="FunFam" id="3.40.640.10:FF:000016">
    <property type="entry name" value="Glutamate decarboxylase like 1"/>
    <property type="match status" value="1"/>
</dbReference>
<dbReference type="InterPro" id="IPR002129">
    <property type="entry name" value="PyrdxlP-dep_de-COase"/>
</dbReference>
<dbReference type="OMA" id="FNTSQYT"/>
<dbReference type="GO" id="GO:0019752">
    <property type="term" value="P:carboxylic acid metabolic process"/>
    <property type="evidence" value="ECO:0007669"/>
    <property type="project" value="InterPro"/>
</dbReference>
<evidence type="ECO:0000256" key="2">
    <source>
        <dbReference type="ARBA" id="ARBA00009533"/>
    </source>
</evidence>
<dbReference type="PANTHER" id="PTHR45677">
    <property type="entry name" value="GLUTAMATE DECARBOXYLASE-RELATED"/>
    <property type="match status" value="1"/>
</dbReference>
<organism evidence="9 10">
    <name type="scientific">Lucilia cuprina</name>
    <name type="common">Green bottle fly</name>
    <name type="synonym">Australian sheep blowfly</name>
    <dbReference type="NCBI Taxonomy" id="7375"/>
    <lineage>
        <taxon>Eukaryota</taxon>
        <taxon>Metazoa</taxon>
        <taxon>Ecdysozoa</taxon>
        <taxon>Arthropoda</taxon>
        <taxon>Hexapoda</taxon>
        <taxon>Insecta</taxon>
        <taxon>Pterygota</taxon>
        <taxon>Neoptera</taxon>
        <taxon>Endopterygota</taxon>
        <taxon>Diptera</taxon>
        <taxon>Brachycera</taxon>
        <taxon>Muscomorpha</taxon>
        <taxon>Oestroidea</taxon>
        <taxon>Calliphoridae</taxon>
        <taxon>Luciliinae</taxon>
        <taxon>Lucilia</taxon>
    </lineage>
</organism>
<dbReference type="AlphaFoldDB" id="A0A0L0BWX0"/>
<dbReference type="Gene3D" id="3.90.1150.170">
    <property type="match status" value="1"/>
</dbReference>
<dbReference type="GO" id="GO:0016831">
    <property type="term" value="F:carboxy-lyase activity"/>
    <property type="evidence" value="ECO:0007669"/>
    <property type="project" value="UniProtKB-KW"/>
</dbReference>
<keyword evidence="10" id="KW-1185">Reference proteome</keyword>
<keyword evidence="4" id="KW-0210">Decarboxylase</keyword>
<feature type="modified residue" description="N6-(pyridoxal phosphate)lysine" evidence="7">
    <location>
        <position position="328"/>
    </location>
</feature>
<dbReference type="InterPro" id="IPR015421">
    <property type="entry name" value="PyrdxlP-dep_Trfase_major"/>
</dbReference>
<evidence type="ECO:0008006" key="11">
    <source>
        <dbReference type="Google" id="ProtNLM"/>
    </source>
</evidence>
<keyword evidence="6 8" id="KW-0456">Lyase</keyword>
<dbReference type="Gene3D" id="3.40.640.10">
    <property type="entry name" value="Type I PLP-dependent aspartate aminotransferase-like (Major domain)"/>
    <property type="match status" value="1"/>
</dbReference>
<proteinExistence type="inferred from homology"/>
<dbReference type="InterPro" id="IPR015424">
    <property type="entry name" value="PyrdxlP-dep_Trfase"/>
</dbReference>
<accession>A0A0L0BWX0</accession>
<comment type="subunit">
    <text evidence="3">Homodimer.</text>
</comment>
<evidence type="ECO:0000256" key="8">
    <source>
        <dbReference type="RuleBase" id="RU000382"/>
    </source>
</evidence>
<sequence length="521" mass="59754">MNGSGNQINTSKCGNTLCSSYVTPKEIEEIRLNLDDDWKVLRSIYDLLIDEKAFCCNNTEWNEKIVQFVQPADLKNLIDFKIEENQTKTIEDIKKLCREVIKYSVKTSHGRFHNQLFGQMDPYGLAGSWITEAVNTSAYTFEVAPVFSLMETEIIRKVCELCGYGQGDGIFSPGGSISNMYAIVLARYKRFPNIKSTGMFGLPPLVLFTSEESHYSFKKAANWLGFGVDNCIIVKTNDKGQMLVEDLEKQILLVKSQGKVPLFVNATAGTTVLGAFDDFEKVADVCEKYDLWMHIDACLGGSSLLSYQYRCLLKGIERSNSFSWNPHKSLGAPLQCALFMTRETELLPQCNSLAVHYLFQQDKYYDVSYDTGNKSVQCGRKIDAFKFWLMLKARGYGGFGRLLDHALDMSKLFAKKLQQREGFRLVLDEYQYTNICFWYIPKKMRNCKETEEWKLKLYEIAPKVKELMILQGTLMVGYSPLQYRNIGNFFRMVFTCFPVMDEKELDFILNEIERLGEECVL</sequence>
<dbReference type="PANTHER" id="PTHR45677:SF13">
    <property type="entry name" value="LP10922P"/>
    <property type="match status" value="1"/>
</dbReference>
<evidence type="ECO:0000256" key="6">
    <source>
        <dbReference type="ARBA" id="ARBA00023239"/>
    </source>
</evidence>
<keyword evidence="5 7" id="KW-0663">Pyridoxal phosphate</keyword>
<evidence type="ECO:0000313" key="10">
    <source>
        <dbReference type="Proteomes" id="UP000037069"/>
    </source>
</evidence>
<evidence type="ECO:0000256" key="1">
    <source>
        <dbReference type="ARBA" id="ARBA00001933"/>
    </source>
</evidence>
<evidence type="ECO:0000256" key="4">
    <source>
        <dbReference type="ARBA" id="ARBA00022793"/>
    </source>
</evidence>
<dbReference type="GO" id="GO:0030170">
    <property type="term" value="F:pyridoxal phosphate binding"/>
    <property type="evidence" value="ECO:0007669"/>
    <property type="project" value="InterPro"/>
</dbReference>
<comment type="caution">
    <text evidence="9">The sequence shown here is derived from an EMBL/GenBank/DDBJ whole genome shotgun (WGS) entry which is preliminary data.</text>
</comment>
<name>A0A0L0BWX0_LUCCU</name>
<evidence type="ECO:0000256" key="5">
    <source>
        <dbReference type="ARBA" id="ARBA00022898"/>
    </source>
</evidence>
<dbReference type="STRING" id="7375.A0A0L0BWX0"/>
<reference evidence="9 10" key="1">
    <citation type="journal article" date="2015" name="Nat. Commun.">
        <title>Lucilia cuprina genome unlocks parasitic fly biology to underpin future interventions.</title>
        <authorList>
            <person name="Anstead C.A."/>
            <person name="Korhonen P.K."/>
            <person name="Young N.D."/>
            <person name="Hall R.S."/>
            <person name="Jex A.R."/>
            <person name="Murali S.C."/>
            <person name="Hughes D.S."/>
            <person name="Lee S.F."/>
            <person name="Perry T."/>
            <person name="Stroehlein A.J."/>
            <person name="Ansell B.R."/>
            <person name="Breugelmans B."/>
            <person name="Hofmann A."/>
            <person name="Qu J."/>
            <person name="Dugan S."/>
            <person name="Lee S.L."/>
            <person name="Chao H."/>
            <person name="Dinh H."/>
            <person name="Han Y."/>
            <person name="Doddapaneni H.V."/>
            <person name="Worley K.C."/>
            <person name="Muzny D.M."/>
            <person name="Ioannidis P."/>
            <person name="Waterhouse R.M."/>
            <person name="Zdobnov E.M."/>
            <person name="James P.J."/>
            <person name="Bagnall N.H."/>
            <person name="Kotze A.C."/>
            <person name="Gibbs R.A."/>
            <person name="Richards S."/>
            <person name="Batterham P."/>
            <person name="Gasser R.B."/>
        </authorList>
    </citation>
    <scope>NUCLEOTIDE SEQUENCE [LARGE SCALE GENOMIC DNA]</scope>
    <source>
        <strain evidence="9 10">LS</strain>
        <tissue evidence="9">Full body</tissue>
    </source>
</reference>
<protein>
    <recommendedName>
        <fullName evidence="11">Cysteine sulfinic acid decarboxylase</fullName>
    </recommendedName>
</protein>
<dbReference type="CDD" id="cd06450">
    <property type="entry name" value="DOPA_deC_like"/>
    <property type="match status" value="1"/>
</dbReference>
<gene>
    <name evidence="9" type="ORF">FF38_08333</name>
</gene>
<dbReference type="EMBL" id="JRES01001216">
    <property type="protein sequence ID" value="KNC24538.1"/>
    <property type="molecule type" value="Genomic_DNA"/>
</dbReference>
<evidence type="ECO:0000256" key="3">
    <source>
        <dbReference type="ARBA" id="ARBA00011738"/>
    </source>
</evidence>
<dbReference type="OrthoDB" id="392571at2759"/>
<evidence type="ECO:0000313" key="9">
    <source>
        <dbReference type="EMBL" id="KNC24538.1"/>
    </source>
</evidence>
<dbReference type="SUPFAM" id="SSF53383">
    <property type="entry name" value="PLP-dependent transferases"/>
    <property type="match status" value="1"/>
</dbReference>
<dbReference type="Pfam" id="PF00282">
    <property type="entry name" value="Pyridoxal_deC"/>
    <property type="match status" value="1"/>
</dbReference>
<comment type="similarity">
    <text evidence="2 8">Belongs to the group II decarboxylase family.</text>
</comment>
<comment type="cofactor">
    <cofactor evidence="1 7 8">
        <name>pyridoxal 5'-phosphate</name>
        <dbReference type="ChEBI" id="CHEBI:597326"/>
    </cofactor>
</comment>
<dbReference type="Proteomes" id="UP000037069">
    <property type="component" value="Unassembled WGS sequence"/>
</dbReference>
<dbReference type="GO" id="GO:0005737">
    <property type="term" value="C:cytoplasm"/>
    <property type="evidence" value="ECO:0007669"/>
    <property type="project" value="TreeGrafter"/>
</dbReference>